<keyword evidence="2" id="KW-1185">Reference proteome</keyword>
<dbReference type="Proteomes" id="UP000054742">
    <property type="component" value="Unassembled WGS sequence"/>
</dbReference>
<reference evidence="1 2" key="1">
    <citation type="submission" date="2015-11" db="EMBL/GenBank/DDBJ databases">
        <title>Genomic analysis of 38 Legionella species identifies large and diverse effector repertoires.</title>
        <authorList>
            <person name="Burstein D."/>
            <person name="Amaro F."/>
            <person name="Zusman T."/>
            <person name="Lifshitz Z."/>
            <person name="Cohen O."/>
            <person name="Gilbert J.A."/>
            <person name="Pupko T."/>
            <person name="Shuman H.A."/>
            <person name="Segal G."/>
        </authorList>
    </citation>
    <scope>NUCLEOTIDE SEQUENCE [LARGE SCALE GENOMIC DNA]</scope>
    <source>
        <strain evidence="1 2">ATCC 43878</strain>
    </source>
</reference>
<evidence type="ECO:0000313" key="1">
    <source>
        <dbReference type="EMBL" id="KTC86768.1"/>
    </source>
</evidence>
<dbReference type="EMBL" id="LNXV01000004">
    <property type="protein sequence ID" value="KTC86768.1"/>
    <property type="molecule type" value="Genomic_DNA"/>
</dbReference>
<proteinExistence type="predicted"/>
<evidence type="ECO:0000313" key="2">
    <source>
        <dbReference type="Proteomes" id="UP000054742"/>
    </source>
</evidence>
<gene>
    <name evidence="1" type="ORF">Lbru_0709</name>
</gene>
<dbReference type="OrthoDB" id="1091931at2"/>
<dbReference type="STRING" id="29422.Lbru_0709"/>
<sequence>MKYIRELLEILGQQLDWHKSQLDCFGQMLLVLFIVRSVNLSQITAAMHKEVLIESRCKRVKRFFSGFEVDFTPISLWIYSLFFSKNQKIYLAIDRTNWYWGKSKVNIFMLSVCYEGLAIPLFWTLLNKAGNTIAKEQIALISRFTNTFGKEQIQGILADENFLTSYSYHGL</sequence>
<comment type="caution">
    <text evidence="1">The sequence shown here is derived from an EMBL/GenBank/DDBJ whole genome shotgun (WGS) entry which is preliminary data.</text>
</comment>
<dbReference type="PATRIC" id="fig|29422.6.peg.740"/>
<name>A0A0W0STT7_9GAMM</name>
<organism evidence="1 2">
    <name type="scientific">Legionella brunensis</name>
    <dbReference type="NCBI Taxonomy" id="29422"/>
    <lineage>
        <taxon>Bacteria</taxon>
        <taxon>Pseudomonadati</taxon>
        <taxon>Pseudomonadota</taxon>
        <taxon>Gammaproteobacteria</taxon>
        <taxon>Legionellales</taxon>
        <taxon>Legionellaceae</taxon>
        <taxon>Legionella</taxon>
    </lineage>
</organism>
<protein>
    <submittedName>
        <fullName evidence="1">Transposase</fullName>
    </submittedName>
</protein>
<dbReference type="AlphaFoldDB" id="A0A0W0STT7"/>
<accession>A0A0W0STT7</accession>
<dbReference type="RefSeq" id="WP_058440790.1">
    <property type="nucleotide sequence ID" value="NZ_LNXV01000004.1"/>
</dbReference>